<evidence type="ECO:0000256" key="2">
    <source>
        <dbReference type="ARBA" id="ARBA00009866"/>
    </source>
</evidence>
<evidence type="ECO:0000259" key="7">
    <source>
        <dbReference type="PROSITE" id="PS50002"/>
    </source>
</evidence>
<feature type="region of interest" description="Disordered" evidence="6">
    <location>
        <begin position="497"/>
        <end position="581"/>
    </location>
</feature>
<feature type="region of interest" description="Disordered" evidence="6">
    <location>
        <begin position="635"/>
        <end position="750"/>
    </location>
</feature>
<feature type="non-terminal residue" evidence="8">
    <location>
        <position position="1"/>
    </location>
</feature>
<keyword evidence="3 5" id="KW-0728">SH3 domain</keyword>
<dbReference type="AlphaFoldDB" id="A0AAD8ZSV1"/>
<evidence type="ECO:0000256" key="3">
    <source>
        <dbReference type="ARBA" id="ARBA00022443"/>
    </source>
</evidence>
<dbReference type="InterPro" id="IPR001452">
    <property type="entry name" value="SH3_domain"/>
</dbReference>
<name>A0AAD8ZSV1_9TELE</name>
<feature type="domain" description="SH3" evidence="7">
    <location>
        <begin position="871"/>
        <end position="932"/>
    </location>
</feature>
<dbReference type="Pfam" id="PF00640">
    <property type="entry name" value="PID"/>
    <property type="match status" value="1"/>
</dbReference>
<dbReference type="GO" id="GO:0005737">
    <property type="term" value="C:cytoplasm"/>
    <property type="evidence" value="ECO:0007669"/>
    <property type="project" value="UniProtKB-SubCell"/>
</dbReference>
<dbReference type="PROSITE" id="PS50002">
    <property type="entry name" value="SH3"/>
    <property type="match status" value="1"/>
</dbReference>
<feature type="compositionally biased region" description="Low complexity" evidence="6">
    <location>
        <begin position="676"/>
        <end position="688"/>
    </location>
</feature>
<dbReference type="GO" id="GO:0005078">
    <property type="term" value="F:MAP-kinase scaffold activity"/>
    <property type="evidence" value="ECO:0007669"/>
    <property type="project" value="TreeGrafter"/>
</dbReference>
<feature type="non-terminal residue" evidence="8">
    <location>
        <position position="1066"/>
    </location>
</feature>
<evidence type="ECO:0000313" key="8">
    <source>
        <dbReference type="EMBL" id="KAK1804606.1"/>
    </source>
</evidence>
<accession>A0AAD8ZSV1</accession>
<evidence type="ECO:0000256" key="4">
    <source>
        <dbReference type="ARBA" id="ARBA00022490"/>
    </source>
</evidence>
<dbReference type="Proteomes" id="UP001239994">
    <property type="component" value="Unassembled WGS sequence"/>
</dbReference>
<dbReference type="GO" id="GO:0008432">
    <property type="term" value="F:JUN kinase binding"/>
    <property type="evidence" value="ECO:0007669"/>
    <property type="project" value="TreeGrafter"/>
</dbReference>
<dbReference type="CDD" id="cd01212">
    <property type="entry name" value="PTB_JIP"/>
    <property type="match status" value="1"/>
</dbReference>
<dbReference type="Pfam" id="PF00018">
    <property type="entry name" value="SH3_1"/>
    <property type="match status" value="1"/>
</dbReference>
<feature type="region of interest" description="Disordered" evidence="6">
    <location>
        <begin position="188"/>
        <end position="207"/>
    </location>
</feature>
<dbReference type="EMBL" id="JAROKS010000004">
    <property type="protein sequence ID" value="KAK1804606.1"/>
    <property type="molecule type" value="Genomic_DNA"/>
</dbReference>
<comment type="subcellular location">
    <subcellularLocation>
        <location evidence="1">Cytoplasm</location>
    </subcellularLocation>
</comment>
<dbReference type="SMART" id="SM00326">
    <property type="entry name" value="SH3"/>
    <property type="match status" value="1"/>
</dbReference>
<keyword evidence="9" id="KW-1185">Reference proteome</keyword>
<dbReference type="Gene3D" id="2.30.29.30">
    <property type="entry name" value="Pleckstrin-homology domain (PH domain)/Phosphotyrosine-binding domain (PTB)"/>
    <property type="match status" value="1"/>
</dbReference>
<dbReference type="InterPro" id="IPR047178">
    <property type="entry name" value="JIP1_scaffold"/>
</dbReference>
<feature type="region of interest" description="Disordered" evidence="6">
    <location>
        <begin position="790"/>
        <end position="836"/>
    </location>
</feature>
<proteinExistence type="inferred from homology"/>
<feature type="compositionally biased region" description="Low complexity" evidence="6">
    <location>
        <begin position="821"/>
        <end position="836"/>
    </location>
</feature>
<dbReference type="PANTHER" id="PTHR47437">
    <property type="entry name" value="JNK-INTERACTING PROTEIN 1-LIKE PROTEIN"/>
    <property type="match status" value="1"/>
</dbReference>
<dbReference type="InterPro" id="IPR011993">
    <property type="entry name" value="PH-like_dom_sf"/>
</dbReference>
<dbReference type="GO" id="GO:0007254">
    <property type="term" value="P:JNK cascade"/>
    <property type="evidence" value="ECO:0007669"/>
    <property type="project" value="TreeGrafter"/>
</dbReference>
<feature type="compositionally biased region" description="Acidic residues" evidence="6">
    <location>
        <begin position="796"/>
        <end position="812"/>
    </location>
</feature>
<evidence type="ECO:0000256" key="6">
    <source>
        <dbReference type="SAM" id="MobiDB-lite"/>
    </source>
</evidence>
<keyword evidence="4" id="KW-0963">Cytoplasm</keyword>
<evidence type="ECO:0000313" key="9">
    <source>
        <dbReference type="Proteomes" id="UP001239994"/>
    </source>
</evidence>
<dbReference type="PANTHER" id="PTHR47437:SF3">
    <property type="entry name" value="C-JUN-AMINO-TERMINAL KINASE-INTERACTING PROTEIN 1"/>
    <property type="match status" value="1"/>
</dbReference>
<dbReference type="SMART" id="SM00462">
    <property type="entry name" value="PTB"/>
    <property type="match status" value="1"/>
</dbReference>
<comment type="similarity">
    <text evidence="2">Belongs to the JIP scaffold family.</text>
</comment>
<gene>
    <name evidence="8" type="ORF">P4O66_020602</name>
</gene>
<dbReference type="GO" id="GO:0046328">
    <property type="term" value="P:regulation of JNK cascade"/>
    <property type="evidence" value="ECO:0007669"/>
    <property type="project" value="InterPro"/>
</dbReference>
<evidence type="ECO:0000256" key="1">
    <source>
        <dbReference type="ARBA" id="ARBA00004496"/>
    </source>
</evidence>
<evidence type="ECO:0000256" key="5">
    <source>
        <dbReference type="PROSITE-ProRule" id="PRU00192"/>
    </source>
</evidence>
<sequence length="1066" mass="118126">STVVDPASRDSTSQMVLCLPMDPREDGASWMEDQWEKWLTHDLSLDEYDDDDLSEVMKMTDGDGGRLSLCDYDLRVRRYQLADMPRRSLPPRDTQHTSYTRQDVYAVQCNLPEHPRHRIRRCSESAPERARLLGFYRAASNSVRCCPLRAVSGAEASQIPLRVELALSRAGGARAADVSLSDEAKVTEQLNHRHQHSAESTQPRRVPDPLKALLAALPQDHMTRPANQSAESCRRKGAEELQSEILQLDLIDAEGGTQEAGEEEEEEDRRLSLLIDERREGDQGAGRSAAQPTLRDLAPLVVMDTYRPKRPTTLNLFPQVPRTQQLSVFIPSAQASALHTPLTVVISWSAVRGAFAVEMVVVSAGIDSARAVCWMLFRFPLLEAIGSDMGVFVVGVSSEVGVFVVGVSSEVGVFVVGVSSEVGVFVVGVSSEVGVFVVATGGRSAELRDPAWICSRWRSPGHMPRVVGRAKFRCTDRGCNVAPTGCRQDDSLLETRMDTINNNSLGGKERRKERKTQSSSPHIKGDLLPTLEQDTHTNADKVQASSRSDTKPLVVGSSTHKVPASVCKKKDKVPESGTNTIPTVQASTRTHMRDTSRDGALTEALCEAGTINKEKARYRTLNGCREQVQHPAENGCTQNRWTDENKDHRSSEGSRDTARDVHLTPVCGEQERPFLSQSSDSNRMSVSSDTEIPPLHFHPLAGHTNPSISEEDEVYPPTPPCRTDSLSEVTDPVAEPGTGDAAAASTEVSADVSGLTYDSVKYTLVVDEHAQLELVSLKKCYQSYDSDSDNTIYESALDDDDEDRDVEDEEEESGAKGVNRDASCLSADSATDTSSDMPLSRKFLNIFVNRRSRFPGVESFGLFSCIIDGEEREQSHRAVFRFVPRHEDELELEADDPLLMETQEEDLWCKAYNMRTGSFGIFPAFYAVQVTKDNQPKEVKSDWLDTFWVKFLGSVQVPFHKGNDVMCAAMQKIATNRRITQFSPPSECIVEVGIRGVKIIVQDECDASEMGDKYCHFFQLKNISFCGCHPKNRKYFGLITKHPAHQKFACHVFFSEEHATHMASSV</sequence>
<dbReference type="InterPro" id="IPR006020">
    <property type="entry name" value="PTB/PI_dom"/>
</dbReference>
<reference evidence="8" key="1">
    <citation type="submission" date="2023-03" db="EMBL/GenBank/DDBJ databases">
        <title>Electrophorus voltai genome.</title>
        <authorList>
            <person name="Bian C."/>
        </authorList>
    </citation>
    <scope>NUCLEOTIDE SEQUENCE</scope>
    <source>
        <strain evidence="8">CB-2022</strain>
        <tissue evidence="8">Muscle</tissue>
    </source>
</reference>
<dbReference type="SUPFAM" id="SSF50729">
    <property type="entry name" value="PH domain-like"/>
    <property type="match status" value="1"/>
</dbReference>
<organism evidence="8 9">
    <name type="scientific">Electrophorus voltai</name>
    <dbReference type="NCBI Taxonomy" id="2609070"/>
    <lineage>
        <taxon>Eukaryota</taxon>
        <taxon>Metazoa</taxon>
        <taxon>Chordata</taxon>
        <taxon>Craniata</taxon>
        <taxon>Vertebrata</taxon>
        <taxon>Euteleostomi</taxon>
        <taxon>Actinopterygii</taxon>
        <taxon>Neopterygii</taxon>
        <taxon>Teleostei</taxon>
        <taxon>Ostariophysi</taxon>
        <taxon>Gymnotiformes</taxon>
        <taxon>Gymnotoidei</taxon>
        <taxon>Gymnotidae</taxon>
        <taxon>Electrophorus</taxon>
    </lineage>
</organism>
<feature type="compositionally biased region" description="Basic and acidic residues" evidence="6">
    <location>
        <begin position="641"/>
        <end position="662"/>
    </location>
</feature>
<comment type="caution">
    <text evidence="8">The sequence shown here is derived from an EMBL/GenBank/DDBJ whole genome shotgun (WGS) entry which is preliminary data.</text>
</comment>
<dbReference type="Gene3D" id="2.30.30.40">
    <property type="entry name" value="SH3 Domains"/>
    <property type="match status" value="1"/>
</dbReference>
<protein>
    <recommendedName>
        <fullName evidence="7">SH3 domain-containing protein</fullName>
    </recommendedName>
</protein>
<dbReference type="FunFam" id="2.30.30.40:FF:000032">
    <property type="entry name" value="Putative C-Jun-amino-terminal kinase-interacting protein 2"/>
    <property type="match status" value="1"/>
</dbReference>